<organism evidence="2 3">
    <name type="scientific">Bifidobacterium phasiani</name>
    <dbReference type="NCBI Taxonomy" id="2834431"/>
    <lineage>
        <taxon>Bacteria</taxon>
        <taxon>Bacillati</taxon>
        <taxon>Actinomycetota</taxon>
        <taxon>Actinomycetes</taxon>
        <taxon>Bifidobacteriales</taxon>
        <taxon>Bifidobacteriaceae</taxon>
        <taxon>Bifidobacterium</taxon>
    </lineage>
</organism>
<reference evidence="2 3" key="1">
    <citation type="submission" date="2021-05" db="EMBL/GenBank/DDBJ databases">
        <title>Phylogenetic classification of ten novel species belonging to the genus Bifidobacterium comprising B. colchicus sp. nov., B. abeli sp. nov., B. bicoloris sp. nov., B. guerezis sp. nov., B. rosaliae sp. nov., B. santillanensis sp. nov., B. argentati sp. nov., B. amazzoni sp. nov., B. pluviali sp. nov., and B. pinnaculum sp. nov.</title>
        <authorList>
            <person name="Lugli G.A."/>
            <person name="Ruiz Garcia L."/>
            <person name="Margolles A."/>
            <person name="Ventura M."/>
        </authorList>
    </citation>
    <scope>NUCLEOTIDE SEQUENCE [LARGE SCALE GENOMIC DNA]</scope>
    <source>
        <strain evidence="2 3">6T3</strain>
    </source>
</reference>
<keyword evidence="1" id="KW-0012">Acyltransferase</keyword>
<evidence type="ECO:0000313" key="2">
    <source>
        <dbReference type="EMBL" id="MBW3083476.1"/>
    </source>
</evidence>
<dbReference type="Proteomes" id="UP000812844">
    <property type="component" value="Unassembled WGS sequence"/>
</dbReference>
<dbReference type="Pfam" id="PF14602">
    <property type="entry name" value="Hexapep_2"/>
    <property type="match status" value="1"/>
</dbReference>
<name>A0ABS6WCM8_9BIFI</name>
<dbReference type="CDD" id="cd03357">
    <property type="entry name" value="LbH_MAT_GAT"/>
    <property type="match status" value="1"/>
</dbReference>
<evidence type="ECO:0000256" key="1">
    <source>
        <dbReference type="RuleBase" id="RU367021"/>
    </source>
</evidence>
<protein>
    <recommendedName>
        <fullName evidence="1">Acetyltransferase</fullName>
        <ecNumber evidence="1">2.3.1.-</ecNumber>
    </recommendedName>
</protein>
<dbReference type="InterPro" id="IPR018357">
    <property type="entry name" value="Hexapep_transf_CS"/>
</dbReference>
<keyword evidence="3" id="KW-1185">Reference proteome</keyword>
<dbReference type="Pfam" id="PF00132">
    <property type="entry name" value="Hexapep"/>
    <property type="match status" value="1"/>
</dbReference>
<keyword evidence="1" id="KW-0808">Transferase</keyword>
<sequence>MAADLKTLLETDEDVRRLFEGRPMQYRKSRSLPDLTWQAQSTCARINRIFFDEPDEAQRLFRELVPGAGEGVEFRPPINLDYGIGLSIGERTFINKDFLIVGGGYIEIGHDCLIGPRCTICTPNHALDAEARLDGWEHTIPVRIGSNVWLGANVTICPGASIGDNSIIGAGSVVVGDIPADSIAVGNPCRVIRALPDADPAFAEVEPE</sequence>
<proteinExistence type="inferred from homology"/>
<dbReference type="PROSITE" id="PS00101">
    <property type="entry name" value="HEXAPEP_TRANSFERASES"/>
    <property type="match status" value="1"/>
</dbReference>
<dbReference type="PANTHER" id="PTHR43017">
    <property type="entry name" value="GALACTOSIDE O-ACETYLTRANSFERASE"/>
    <property type="match status" value="1"/>
</dbReference>
<comment type="similarity">
    <text evidence="1">Belongs to the transferase hexapeptide repeat family.</text>
</comment>
<dbReference type="InterPro" id="IPR039369">
    <property type="entry name" value="LacA-like"/>
</dbReference>
<dbReference type="EC" id="2.3.1.-" evidence="1"/>
<accession>A0ABS6WCM8</accession>
<evidence type="ECO:0000313" key="3">
    <source>
        <dbReference type="Proteomes" id="UP000812844"/>
    </source>
</evidence>
<comment type="caution">
    <text evidence="2">The sequence shown here is derived from an EMBL/GenBank/DDBJ whole genome shotgun (WGS) entry which is preliminary data.</text>
</comment>
<dbReference type="RefSeq" id="WP_219082713.1">
    <property type="nucleotide sequence ID" value="NZ_JAHBBD010000023.1"/>
</dbReference>
<dbReference type="PANTHER" id="PTHR43017:SF1">
    <property type="entry name" value="ACETYLTRANSFERASE YJL218W-RELATED"/>
    <property type="match status" value="1"/>
</dbReference>
<gene>
    <name evidence="2" type="ORF">KIH73_08935</name>
</gene>
<dbReference type="InterPro" id="IPR001451">
    <property type="entry name" value="Hexapep"/>
</dbReference>
<dbReference type="EMBL" id="JAHBBD010000023">
    <property type="protein sequence ID" value="MBW3083476.1"/>
    <property type="molecule type" value="Genomic_DNA"/>
</dbReference>